<feature type="domain" description="N-acetyltransferase" evidence="1">
    <location>
        <begin position="3"/>
        <end position="149"/>
    </location>
</feature>
<name>A0ABX2CIU0_9BRAD</name>
<dbReference type="InterPro" id="IPR000182">
    <property type="entry name" value="GNAT_dom"/>
</dbReference>
<dbReference type="Pfam" id="PF13527">
    <property type="entry name" value="Acetyltransf_9"/>
    <property type="match status" value="1"/>
</dbReference>
<organism evidence="2 3">
    <name type="scientific">Bradyrhizobium aeschynomenes</name>
    <dbReference type="NCBI Taxonomy" id="2734909"/>
    <lineage>
        <taxon>Bacteria</taxon>
        <taxon>Pseudomonadati</taxon>
        <taxon>Pseudomonadota</taxon>
        <taxon>Alphaproteobacteria</taxon>
        <taxon>Hyphomicrobiales</taxon>
        <taxon>Nitrobacteraceae</taxon>
        <taxon>Bradyrhizobium</taxon>
    </lineage>
</organism>
<gene>
    <name evidence="2" type="ORF">HL667_24125</name>
</gene>
<keyword evidence="3" id="KW-1185">Reference proteome</keyword>
<evidence type="ECO:0000313" key="3">
    <source>
        <dbReference type="Proteomes" id="UP000886476"/>
    </source>
</evidence>
<comment type="caution">
    <text evidence="2">The sequence shown here is derived from an EMBL/GenBank/DDBJ whole genome shotgun (WGS) entry which is preliminary data.</text>
</comment>
<accession>A0ABX2CIU0</accession>
<proteinExistence type="predicted"/>
<dbReference type="Proteomes" id="UP000886476">
    <property type="component" value="Unassembled WGS sequence"/>
</dbReference>
<reference evidence="2" key="1">
    <citation type="submission" date="2020-05" db="EMBL/GenBank/DDBJ databases">
        <title>Nod-independent and nitrogen-fixing Bradyrhizobium aeschynomene sp. nov. isolated from nodules of Aeschynomene indica.</title>
        <authorList>
            <person name="Zhang Z."/>
        </authorList>
    </citation>
    <scope>NUCLEOTIDE SEQUENCE</scope>
    <source>
        <strain evidence="2">83012</strain>
    </source>
</reference>
<sequence length="177" mass="19472">MSIEIEVLNGDASWPQVKPLHDAIWPPEVVATLPWAGITFAHADLRVLVLDEAGDLLCHVGIYRRLVKWNGQNVNIAGIGGVLTRADMRNRGLATVGLNAAIQTLRHEDSINYALLFCAPDRLGFYGARGFIPFDGDVYAEQPEKGRIRFDALSAMVHDVKRTAPTRGTIDLCGLPW</sequence>
<dbReference type="PROSITE" id="PS51186">
    <property type="entry name" value="GNAT"/>
    <property type="match status" value="1"/>
</dbReference>
<protein>
    <submittedName>
        <fullName evidence="2">GNAT family N-acetyltransferase</fullName>
    </submittedName>
</protein>
<evidence type="ECO:0000313" key="2">
    <source>
        <dbReference type="EMBL" id="NPU68111.1"/>
    </source>
</evidence>
<dbReference type="Gene3D" id="3.40.630.30">
    <property type="match status" value="1"/>
</dbReference>
<evidence type="ECO:0000259" key="1">
    <source>
        <dbReference type="PROSITE" id="PS51186"/>
    </source>
</evidence>
<dbReference type="SUPFAM" id="SSF55729">
    <property type="entry name" value="Acyl-CoA N-acyltransferases (Nat)"/>
    <property type="match status" value="1"/>
</dbReference>
<dbReference type="EMBL" id="JABFDN010000009">
    <property type="protein sequence ID" value="NPU68111.1"/>
    <property type="molecule type" value="Genomic_DNA"/>
</dbReference>
<dbReference type="RefSeq" id="WP_172113185.1">
    <property type="nucleotide sequence ID" value="NZ_JABFDN010000009.1"/>
</dbReference>
<dbReference type="InterPro" id="IPR016181">
    <property type="entry name" value="Acyl_CoA_acyltransferase"/>
</dbReference>